<dbReference type="GO" id="GO:0003677">
    <property type="term" value="F:DNA binding"/>
    <property type="evidence" value="ECO:0007669"/>
    <property type="project" value="InterPro"/>
</dbReference>
<dbReference type="InterPro" id="IPR000792">
    <property type="entry name" value="Tscrpt_reg_LuxR_C"/>
</dbReference>
<dbReference type="SUPFAM" id="SSF46894">
    <property type="entry name" value="C-terminal effector domain of the bipartite response regulators"/>
    <property type="match status" value="1"/>
</dbReference>
<dbReference type="InterPro" id="IPR016032">
    <property type="entry name" value="Sig_transdc_resp-reg_C-effctor"/>
</dbReference>
<organism evidence="2 3">
    <name type="scientific">Acinetobacter cumulans</name>
    <dbReference type="NCBI Taxonomy" id="2136182"/>
    <lineage>
        <taxon>Bacteria</taxon>
        <taxon>Pseudomonadati</taxon>
        <taxon>Pseudomonadota</taxon>
        <taxon>Gammaproteobacteria</taxon>
        <taxon>Moraxellales</taxon>
        <taxon>Moraxellaceae</taxon>
        <taxon>Acinetobacter</taxon>
    </lineage>
</organism>
<dbReference type="Proteomes" id="UP000281084">
    <property type="component" value="Unassembled WGS sequence"/>
</dbReference>
<dbReference type="GO" id="GO:0006355">
    <property type="term" value="P:regulation of DNA-templated transcription"/>
    <property type="evidence" value="ECO:0007669"/>
    <property type="project" value="InterPro"/>
</dbReference>
<reference evidence="2 3" key="1">
    <citation type="submission" date="2018-09" db="EMBL/GenBank/DDBJ databases">
        <title>The draft genome of Acinetobacter spp. strains.</title>
        <authorList>
            <person name="Qin J."/>
            <person name="Feng Y."/>
            <person name="Zong Z."/>
        </authorList>
    </citation>
    <scope>NUCLEOTIDE SEQUENCE [LARGE SCALE GENOMIC DNA]</scope>
    <source>
        <strain evidence="2 3">WCHAc060002</strain>
    </source>
</reference>
<gene>
    <name evidence="2" type="ORF">D7V64_01340</name>
</gene>
<dbReference type="InterPro" id="IPR036388">
    <property type="entry name" value="WH-like_DNA-bd_sf"/>
</dbReference>
<feature type="domain" description="HTH luxR-type" evidence="1">
    <location>
        <begin position="311"/>
        <end position="376"/>
    </location>
</feature>
<dbReference type="AlphaFoldDB" id="A0A3A8G9Q1"/>
<evidence type="ECO:0000313" key="2">
    <source>
        <dbReference type="EMBL" id="RKG55762.1"/>
    </source>
</evidence>
<dbReference type="SMART" id="SM00421">
    <property type="entry name" value="HTH_LUXR"/>
    <property type="match status" value="1"/>
</dbReference>
<dbReference type="Pfam" id="PF00196">
    <property type="entry name" value="GerE"/>
    <property type="match status" value="1"/>
</dbReference>
<dbReference type="Gene3D" id="1.10.10.10">
    <property type="entry name" value="Winged helix-like DNA-binding domain superfamily/Winged helix DNA-binding domain"/>
    <property type="match status" value="1"/>
</dbReference>
<dbReference type="PROSITE" id="PS50043">
    <property type="entry name" value="HTH_LUXR_2"/>
    <property type="match status" value="1"/>
</dbReference>
<accession>A0A3A8G9Q1</accession>
<protein>
    <submittedName>
        <fullName evidence="2">LuxR family transcriptional regulator</fullName>
    </submittedName>
</protein>
<name>A0A3A8G9Q1_9GAMM</name>
<sequence>MDIEIENNIIGEIYDAAVNLSLWPEILKKIVDYTASKTAILTVLDLLNPKYNIVFTYNIPQASIDAYQDENVKAIDMKLHVPLWDSIGVGGVMHFDLSHYASSTNADKQEFYEKCLKITGISYIAAVLLDKGEYRWSVLGIHREAVNQEFSHDEMMFFQRLGVHIRRSLQIYKQLSFAQTMGQNLFQILDLIKIGIILIDEDKVLKYSNKAAQALLEQSKLFEFDQKNRLLVRRDQQAKFEKTVQSALYKRQDTHHDIGGVLELKAKNGQGYMLSITPLSSIQHLIQIEQGAFAVLFLSEKQQQYSLSNDYLKETFALTTRECEMCVRFVNGANMEDIATQCSLTISSVRTYFKNIFAKTQSTTQVELMRKLMSLSMGFEHIV</sequence>
<dbReference type="RefSeq" id="WP_120366585.1">
    <property type="nucleotide sequence ID" value="NZ_RAXZ01000001.1"/>
</dbReference>
<proteinExistence type="predicted"/>
<evidence type="ECO:0000259" key="1">
    <source>
        <dbReference type="PROSITE" id="PS50043"/>
    </source>
</evidence>
<comment type="caution">
    <text evidence="2">The sequence shown here is derived from an EMBL/GenBank/DDBJ whole genome shotgun (WGS) entry which is preliminary data.</text>
</comment>
<dbReference type="EMBL" id="RAXZ01000001">
    <property type="protein sequence ID" value="RKG55762.1"/>
    <property type="molecule type" value="Genomic_DNA"/>
</dbReference>
<evidence type="ECO:0000313" key="3">
    <source>
        <dbReference type="Proteomes" id="UP000281084"/>
    </source>
</evidence>